<dbReference type="InterPro" id="IPR023228">
    <property type="entry name" value="SAM_OH_AdoTrfase_N_sf"/>
</dbReference>
<gene>
    <name evidence="5" type="ORF">J3U87_10630</name>
</gene>
<dbReference type="RefSeq" id="WP_237383019.1">
    <property type="nucleotide sequence ID" value="NZ_CP071793.1"/>
</dbReference>
<evidence type="ECO:0000256" key="1">
    <source>
        <dbReference type="ARBA" id="ARBA00022691"/>
    </source>
</evidence>
<proteinExistence type="inferred from homology"/>
<protein>
    <submittedName>
        <fullName evidence="5">SAM-dependent chlorinase/fluorinase</fullName>
    </submittedName>
</protein>
<evidence type="ECO:0000259" key="4">
    <source>
        <dbReference type="Pfam" id="PF20257"/>
    </source>
</evidence>
<reference evidence="5" key="1">
    <citation type="submission" date="2021-03" db="EMBL/GenBank/DDBJ databases">
        <title>Acanthopleuribacteraceae sp. M133.</title>
        <authorList>
            <person name="Wang G."/>
        </authorList>
    </citation>
    <scope>NUCLEOTIDE SEQUENCE</scope>
    <source>
        <strain evidence="5">M133</strain>
    </source>
</reference>
<dbReference type="PANTHER" id="PTHR35092">
    <property type="entry name" value="CHLORINASE MJ1651"/>
    <property type="match status" value="1"/>
</dbReference>
<dbReference type="InterPro" id="IPR046469">
    <property type="entry name" value="SAM_HAT_N"/>
</dbReference>
<dbReference type="PIRSF" id="PIRSF006779">
    <property type="entry name" value="UCP006779"/>
    <property type="match status" value="1"/>
</dbReference>
<dbReference type="AlphaFoldDB" id="A0A8A4TUX7"/>
<comment type="similarity">
    <text evidence="2">Belongs to the SAM hydrolase / SAM-dependent halogenase family.</text>
</comment>
<feature type="domain" description="S-adenosyl-l-methionine hydroxide adenosyltransferase C-terminal" evidence="4">
    <location>
        <begin position="176"/>
        <end position="257"/>
    </location>
</feature>
<keyword evidence="6" id="KW-1185">Reference proteome</keyword>
<dbReference type="KEGG" id="scor:J3U87_10630"/>
<dbReference type="Gene3D" id="2.40.30.90">
    <property type="entry name" value="Bacterial fluorinating enzyme like"/>
    <property type="match status" value="1"/>
</dbReference>
<dbReference type="InterPro" id="IPR046470">
    <property type="entry name" value="SAM_HAT_C"/>
</dbReference>
<dbReference type="SUPFAM" id="SSF102522">
    <property type="entry name" value="Bacterial fluorinating enzyme, N-terminal domain"/>
    <property type="match status" value="1"/>
</dbReference>
<dbReference type="InterPro" id="IPR002747">
    <property type="entry name" value="SAM_OH_AdoTrfase"/>
</dbReference>
<evidence type="ECO:0000313" key="5">
    <source>
        <dbReference type="EMBL" id="QTD52921.1"/>
    </source>
</evidence>
<evidence type="ECO:0000256" key="2">
    <source>
        <dbReference type="ARBA" id="ARBA00024035"/>
    </source>
</evidence>
<dbReference type="PANTHER" id="PTHR35092:SF1">
    <property type="entry name" value="CHLORINASE MJ1651"/>
    <property type="match status" value="1"/>
</dbReference>
<name>A0A8A4TUX7_SULCO</name>
<dbReference type="EMBL" id="CP071793">
    <property type="protein sequence ID" value="QTD52921.1"/>
    <property type="molecule type" value="Genomic_DNA"/>
</dbReference>
<dbReference type="Pfam" id="PF20257">
    <property type="entry name" value="SAM_HAT_C"/>
    <property type="match status" value="1"/>
</dbReference>
<evidence type="ECO:0000259" key="3">
    <source>
        <dbReference type="Pfam" id="PF01887"/>
    </source>
</evidence>
<evidence type="ECO:0000313" key="6">
    <source>
        <dbReference type="Proteomes" id="UP000663929"/>
    </source>
</evidence>
<accession>A0A8A4TUX7</accession>
<dbReference type="Proteomes" id="UP000663929">
    <property type="component" value="Chromosome"/>
</dbReference>
<sequence length="266" mass="28621">MLTSQPVITLTTDFGGRDGFVGAMKGVILSINPDARIVDLSHGIPRQDVFAGAMVMRNACPYYPPGTVHVVVVDPGVGSDRRAIVAETTDAYYVLPDNGLITLVDQLTPVRAAYSIENMGFCLPEISRTFHGRDIFAPVAAHLSRGLSPEQVGPPLESFAELDLPTPSVSHNLVRGSIVYADVYGNLFTNIGPAQISPHSKSWRLELNGKSVTGFCEYYSSVKEKLPLMIFGSSGFLEIAVNGGNALEYFGANVGDTFSLQHIDKS</sequence>
<organism evidence="5 6">
    <name type="scientific">Sulfidibacter corallicola</name>
    <dbReference type="NCBI Taxonomy" id="2818388"/>
    <lineage>
        <taxon>Bacteria</taxon>
        <taxon>Pseudomonadati</taxon>
        <taxon>Acidobacteriota</taxon>
        <taxon>Holophagae</taxon>
        <taxon>Acanthopleuribacterales</taxon>
        <taxon>Acanthopleuribacteraceae</taxon>
        <taxon>Sulfidibacter</taxon>
    </lineage>
</organism>
<dbReference type="Gene3D" id="3.40.50.10790">
    <property type="entry name" value="S-adenosyl-l-methionine hydroxide adenosyltransferase, N-terminal"/>
    <property type="match status" value="1"/>
</dbReference>
<feature type="domain" description="S-adenosyl-l-methionine hydroxide adenosyltransferase N-terminal" evidence="3">
    <location>
        <begin position="8"/>
        <end position="153"/>
    </location>
</feature>
<dbReference type="SUPFAM" id="SSF101852">
    <property type="entry name" value="Bacterial fluorinating enzyme, C-terminal domain"/>
    <property type="match status" value="1"/>
</dbReference>
<dbReference type="Pfam" id="PF01887">
    <property type="entry name" value="SAM_HAT_N"/>
    <property type="match status" value="1"/>
</dbReference>
<keyword evidence="1" id="KW-0949">S-adenosyl-L-methionine</keyword>
<dbReference type="InterPro" id="IPR023227">
    <property type="entry name" value="SAM_OH_AdoTrfase_C_sf"/>
</dbReference>